<dbReference type="Proteomes" id="UP001596083">
    <property type="component" value="Unassembled WGS sequence"/>
</dbReference>
<keyword evidence="3" id="KW-1185">Reference proteome</keyword>
<dbReference type="Gene3D" id="2.60.40.3670">
    <property type="match status" value="1"/>
</dbReference>
<sequence>MDRANGADIPEPPALNLELHQNHYLPSGDGPVLAHAALTLRAHGLGALPCRTPAAVVIVIDCSGSMYPKKITAARQAAAAAIGALHDGTRFALIQGTHEAEVVHPHDGRMAVAGPDARAEAARAAHRLVAAGGTVIGVWLERARALLAAQDSPIRHVLLLTDGQDEDWRPGGLEAVLAACAGEFTCDVLGVGEGWAATELRTIAARLHGVADAVEDVTELAEEFRTAMATAMDKVLADVRIRVALRVGSELRSFTQLFPVERDLTAEGTQISERVWEFPTGAWGDDDREYQLSVTAVPDGDPKGEDLQLAVVSVTVDGPCADRVALCGPVPLLAHWTADRALSTRVDPRLDHYGKHAELGRAVSAGCEAYERGDRRAAEEEWARALRLARELGDTKTRRRLGRLVTEDEGAPRIREDLSAGDLNSAWVSVDQNPRWTEGRAGQEAGGSDKKCPGCGWTCPASATHCTNCRRSFPDGSGTAG</sequence>
<name>A0ABW0Z3V5_9ACTN</name>
<dbReference type="Gene3D" id="3.40.50.410">
    <property type="entry name" value="von Willebrand factor, type A domain"/>
    <property type="match status" value="1"/>
</dbReference>
<dbReference type="Pfam" id="PF13768">
    <property type="entry name" value="VWA_3"/>
    <property type="match status" value="1"/>
</dbReference>
<dbReference type="SUPFAM" id="SSF53300">
    <property type="entry name" value="vWA-like"/>
    <property type="match status" value="1"/>
</dbReference>
<dbReference type="CDD" id="cd00198">
    <property type="entry name" value="vWFA"/>
    <property type="match status" value="1"/>
</dbReference>
<dbReference type="PROSITE" id="PS50234">
    <property type="entry name" value="VWFA"/>
    <property type="match status" value="1"/>
</dbReference>
<dbReference type="SMART" id="SM00327">
    <property type="entry name" value="VWA"/>
    <property type="match status" value="1"/>
</dbReference>
<protein>
    <submittedName>
        <fullName evidence="2">VWA domain-containing protein</fullName>
    </submittedName>
</protein>
<dbReference type="Gene3D" id="1.20.120.1690">
    <property type="match status" value="1"/>
</dbReference>
<evidence type="ECO:0000313" key="3">
    <source>
        <dbReference type="Proteomes" id="UP001596083"/>
    </source>
</evidence>
<dbReference type="InterPro" id="IPR002035">
    <property type="entry name" value="VWF_A"/>
</dbReference>
<evidence type="ECO:0000259" key="1">
    <source>
        <dbReference type="PROSITE" id="PS50234"/>
    </source>
</evidence>
<organism evidence="2 3">
    <name type="scientific">Streptomyces gamaensis</name>
    <dbReference type="NCBI Taxonomy" id="1763542"/>
    <lineage>
        <taxon>Bacteria</taxon>
        <taxon>Bacillati</taxon>
        <taxon>Actinomycetota</taxon>
        <taxon>Actinomycetes</taxon>
        <taxon>Kitasatosporales</taxon>
        <taxon>Streptomycetaceae</taxon>
        <taxon>Streptomyces</taxon>
    </lineage>
</organism>
<feature type="domain" description="VWFA" evidence="1">
    <location>
        <begin position="55"/>
        <end position="228"/>
    </location>
</feature>
<dbReference type="PANTHER" id="PTHR10579:SF43">
    <property type="entry name" value="ZINC FINGER (C3HC4-TYPE RING FINGER) FAMILY PROTEIN"/>
    <property type="match status" value="1"/>
</dbReference>
<gene>
    <name evidence="2" type="ORF">ACFP1Z_16265</name>
</gene>
<dbReference type="EMBL" id="JBHSPB010000009">
    <property type="protein sequence ID" value="MFC5721728.1"/>
    <property type="molecule type" value="Genomic_DNA"/>
</dbReference>
<dbReference type="PANTHER" id="PTHR10579">
    <property type="entry name" value="CALCIUM-ACTIVATED CHLORIDE CHANNEL REGULATOR"/>
    <property type="match status" value="1"/>
</dbReference>
<reference evidence="3" key="1">
    <citation type="journal article" date="2019" name="Int. J. Syst. Evol. Microbiol.">
        <title>The Global Catalogue of Microorganisms (GCM) 10K type strain sequencing project: providing services to taxonomists for standard genome sequencing and annotation.</title>
        <authorList>
            <consortium name="The Broad Institute Genomics Platform"/>
            <consortium name="The Broad Institute Genome Sequencing Center for Infectious Disease"/>
            <person name="Wu L."/>
            <person name="Ma J."/>
        </authorList>
    </citation>
    <scope>NUCLEOTIDE SEQUENCE [LARGE SCALE GENOMIC DNA]</scope>
    <source>
        <strain evidence="3">CGMCC 4.7304</strain>
    </source>
</reference>
<comment type="caution">
    <text evidence="2">The sequence shown here is derived from an EMBL/GenBank/DDBJ whole genome shotgun (WGS) entry which is preliminary data.</text>
</comment>
<dbReference type="RefSeq" id="WP_390317073.1">
    <property type="nucleotide sequence ID" value="NZ_JBHSPB010000009.1"/>
</dbReference>
<dbReference type="InterPro" id="IPR051266">
    <property type="entry name" value="CLCR"/>
</dbReference>
<proteinExistence type="predicted"/>
<accession>A0ABW0Z3V5</accession>
<evidence type="ECO:0000313" key="2">
    <source>
        <dbReference type="EMBL" id="MFC5721728.1"/>
    </source>
</evidence>
<dbReference type="InterPro" id="IPR036465">
    <property type="entry name" value="vWFA_dom_sf"/>
</dbReference>